<gene>
    <name evidence="1" type="ORF">SAMN05444682_11156</name>
</gene>
<organism evidence="1 2">
    <name type="scientific">Parapedobacter indicus</name>
    <dbReference type="NCBI Taxonomy" id="1477437"/>
    <lineage>
        <taxon>Bacteria</taxon>
        <taxon>Pseudomonadati</taxon>
        <taxon>Bacteroidota</taxon>
        <taxon>Sphingobacteriia</taxon>
        <taxon>Sphingobacteriales</taxon>
        <taxon>Sphingobacteriaceae</taxon>
        <taxon>Parapedobacter</taxon>
    </lineage>
</organism>
<dbReference type="Pfam" id="PF14114">
    <property type="entry name" value="DUF4286"/>
    <property type="match status" value="1"/>
</dbReference>
<accession>A0A1I3SH51</accession>
<protein>
    <recommendedName>
        <fullName evidence="3">DUF4286 domain-containing protein</fullName>
    </recommendedName>
</protein>
<evidence type="ECO:0000313" key="1">
    <source>
        <dbReference type="EMBL" id="SFJ58038.1"/>
    </source>
</evidence>
<dbReference type="EMBL" id="FOQO01000011">
    <property type="protein sequence ID" value="SFJ58038.1"/>
    <property type="molecule type" value="Genomic_DNA"/>
</dbReference>
<dbReference type="RefSeq" id="WP_090630108.1">
    <property type="nucleotide sequence ID" value="NZ_FOQO01000011.1"/>
</dbReference>
<sequence length="99" mass="11283">MYLYNATLIAESDIGETVRTYLTERLVYEAEGGGTDLFFLEMLDSPHDGVTYCIQLRAENRDAITLFQETHLAAIRTQLETAYAGKILFFDSIMKYLNS</sequence>
<dbReference type="OrthoDB" id="1121837at2"/>
<keyword evidence="2" id="KW-1185">Reference proteome</keyword>
<dbReference type="InterPro" id="IPR025563">
    <property type="entry name" value="DUF4286"/>
</dbReference>
<evidence type="ECO:0008006" key="3">
    <source>
        <dbReference type="Google" id="ProtNLM"/>
    </source>
</evidence>
<dbReference type="STRING" id="1477437.SAMN05444682_11156"/>
<proteinExistence type="predicted"/>
<evidence type="ECO:0000313" key="2">
    <source>
        <dbReference type="Proteomes" id="UP000198670"/>
    </source>
</evidence>
<reference evidence="1 2" key="1">
    <citation type="submission" date="2016-10" db="EMBL/GenBank/DDBJ databases">
        <authorList>
            <person name="de Groot N.N."/>
        </authorList>
    </citation>
    <scope>NUCLEOTIDE SEQUENCE [LARGE SCALE GENOMIC DNA]</scope>
    <source>
        <strain evidence="1 2">RK1</strain>
    </source>
</reference>
<dbReference type="AlphaFoldDB" id="A0A1I3SH51"/>
<dbReference type="Proteomes" id="UP000198670">
    <property type="component" value="Unassembled WGS sequence"/>
</dbReference>
<name>A0A1I3SH51_9SPHI</name>